<feature type="transmembrane region" description="Helical" evidence="8">
    <location>
        <begin position="311"/>
        <end position="332"/>
    </location>
</feature>
<dbReference type="PRINTS" id="PR01806">
    <property type="entry name" value="VIRFACTRMVIN"/>
</dbReference>
<comment type="subcellular location">
    <subcellularLocation>
        <location evidence="1">Cell membrane</location>
        <topology evidence="1">Multi-pass membrane protein</topology>
    </subcellularLocation>
</comment>
<dbReference type="GO" id="GO:0009252">
    <property type="term" value="P:peptidoglycan biosynthetic process"/>
    <property type="evidence" value="ECO:0007669"/>
    <property type="project" value="UniProtKB-KW"/>
</dbReference>
<feature type="transmembrane region" description="Helical" evidence="8">
    <location>
        <begin position="185"/>
        <end position="210"/>
    </location>
</feature>
<evidence type="ECO:0000256" key="3">
    <source>
        <dbReference type="ARBA" id="ARBA00022692"/>
    </source>
</evidence>
<keyword evidence="3 8" id="KW-0812">Transmembrane</keyword>
<dbReference type="CDD" id="cd13123">
    <property type="entry name" value="MATE_MurJ_like"/>
    <property type="match status" value="1"/>
</dbReference>
<dbReference type="GO" id="GO:0008360">
    <property type="term" value="P:regulation of cell shape"/>
    <property type="evidence" value="ECO:0007669"/>
    <property type="project" value="UniProtKB-KW"/>
</dbReference>
<dbReference type="NCBIfam" id="TIGR01695">
    <property type="entry name" value="murJ_mviN"/>
    <property type="match status" value="1"/>
</dbReference>
<sequence length="502" mass="56206">MSLLKSSFIISLMTFLSRVLGLVRDVVIARLFGTSLVADAFFIAFKIPNFLRRLFAEGAFSQAFVPILSHVKVENEEAEVQKVINVIGSKLLFALIVITLIVVILAPIVVFVFASGFYQTPKFDLTVELLRITFPYLLFISLTAFSGAILNTYNRFAVPAFTPVLLNVSMIICAIYLSPKLTQPIVALAWGVFLGGVAQLLFQIPFLLKIRKLPRLTTKNHSQFAILKKRMLPALFGVGTAQLNLLIDMILASYLVTGSISWLYYANRLFEFPIALLGVALATSSLPYLSKKFIKKDMDSFKKIINHNLKFTFVLGIPAIVGLIVLAQPLLITLFQYENFNAYDVKQASVALIAYSAGLLGFILIKVLANIFFASGDTKTPMKIGVVAITVNIIMNFSLIGYYQHLGLAIATSISAITNTGLLYFYLHKNNIFRVERELFITIFKVIIAVIIMFLVIVFINEPNKYWLSYNVFERVLLLTKIVISAIIVYFSVLFILRVPLR</sequence>
<name>A0A1W1BF87_9ZZZZ</name>
<dbReference type="GO" id="GO:0034204">
    <property type="term" value="P:lipid translocation"/>
    <property type="evidence" value="ECO:0007669"/>
    <property type="project" value="TreeGrafter"/>
</dbReference>
<dbReference type="Pfam" id="PF03023">
    <property type="entry name" value="MurJ"/>
    <property type="match status" value="1"/>
</dbReference>
<keyword evidence="5" id="KW-0573">Peptidoglycan synthesis</keyword>
<protein>
    <submittedName>
        <fullName evidence="9">Proposed peptidoglycan lipid II flippase MurJ</fullName>
    </submittedName>
</protein>
<keyword evidence="2" id="KW-1003">Cell membrane</keyword>
<evidence type="ECO:0000256" key="6">
    <source>
        <dbReference type="ARBA" id="ARBA00022989"/>
    </source>
</evidence>
<dbReference type="EMBL" id="FPHJ01000004">
    <property type="protein sequence ID" value="SFV52155.1"/>
    <property type="molecule type" value="Genomic_DNA"/>
</dbReference>
<feature type="transmembrane region" description="Helical" evidence="8">
    <location>
        <begin position="160"/>
        <end position="179"/>
    </location>
</feature>
<dbReference type="InterPro" id="IPR051050">
    <property type="entry name" value="Lipid_II_flippase_MurJ/MviN"/>
</dbReference>
<dbReference type="AlphaFoldDB" id="A0A1W1BF87"/>
<proteinExistence type="inferred from homology"/>
<feature type="transmembrane region" description="Helical" evidence="8">
    <location>
        <begin position="272"/>
        <end position="290"/>
    </location>
</feature>
<feature type="transmembrane region" description="Helical" evidence="8">
    <location>
        <begin position="134"/>
        <end position="153"/>
    </location>
</feature>
<evidence type="ECO:0000256" key="4">
    <source>
        <dbReference type="ARBA" id="ARBA00022960"/>
    </source>
</evidence>
<feature type="transmembrane region" description="Helical" evidence="8">
    <location>
        <begin position="352"/>
        <end position="372"/>
    </location>
</feature>
<accession>A0A1W1BF87</accession>
<feature type="transmembrane region" description="Helical" evidence="8">
    <location>
        <begin position="439"/>
        <end position="460"/>
    </location>
</feature>
<keyword evidence="6 8" id="KW-1133">Transmembrane helix</keyword>
<evidence type="ECO:0000256" key="2">
    <source>
        <dbReference type="ARBA" id="ARBA00022475"/>
    </source>
</evidence>
<organism evidence="9">
    <name type="scientific">hydrothermal vent metagenome</name>
    <dbReference type="NCBI Taxonomy" id="652676"/>
    <lineage>
        <taxon>unclassified sequences</taxon>
        <taxon>metagenomes</taxon>
        <taxon>ecological metagenomes</taxon>
    </lineage>
</organism>
<dbReference type="GO" id="GO:0005886">
    <property type="term" value="C:plasma membrane"/>
    <property type="evidence" value="ECO:0007669"/>
    <property type="project" value="UniProtKB-SubCell"/>
</dbReference>
<keyword evidence="4" id="KW-0133">Cell shape</keyword>
<evidence type="ECO:0000256" key="5">
    <source>
        <dbReference type="ARBA" id="ARBA00022984"/>
    </source>
</evidence>
<dbReference type="PANTHER" id="PTHR47019">
    <property type="entry name" value="LIPID II FLIPPASE MURJ"/>
    <property type="match status" value="1"/>
</dbReference>
<feature type="transmembrane region" description="Helical" evidence="8">
    <location>
        <begin position="384"/>
        <end position="403"/>
    </location>
</feature>
<evidence type="ECO:0000313" key="9">
    <source>
        <dbReference type="EMBL" id="SFV52155.1"/>
    </source>
</evidence>
<dbReference type="PANTHER" id="PTHR47019:SF1">
    <property type="entry name" value="LIPID II FLIPPASE MURJ"/>
    <property type="match status" value="1"/>
</dbReference>
<dbReference type="GO" id="GO:0015648">
    <property type="term" value="F:lipid-linked peptidoglycan transporter activity"/>
    <property type="evidence" value="ECO:0007669"/>
    <property type="project" value="TreeGrafter"/>
</dbReference>
<gene>
    <name evidence="9" type="ORF">MNB_SUP05-5-621</name>
</gene>
<feature type="transmembrane region" description="Helical" evidence="8">
    <location>
        <begin position="409"/>
        <end position="427"/>
    </location>
</feature>
<dbReference type="InterPro" id="IPR004268">
    <property type="entry name" value="MurJ"/>
</dbReference>
<evidence type="ECO:0000256" key="7">
    <source>
        <dbReference type="ARBA" id="ARBA00023136"/>
    </source>
</evidence>
<keyword evidence="7 8" id="KW-0472">Membrane</keyword>
<dbReference type="HAMAP" id="MF_02078">
    <property type="entry name" value="MurJ_MviN"/>
    <property type="match status" value="1"/>
</dbReference>
<feature type="transmembrane region" description="Helical" evidence="8">
    <location>
        <begin position="91"/>
        <end position="114"/>
    </location>
</feature>
<feature type="transmembrane region" description="Helical" evidence="8">
    <location>
        <begin position="476"/>
        <end position="497"/>
    </location>
</feature>
<feature type="transmembrane region" description="Helical" evidence="8">
    <location>
        <begin position="231"/>
        <end position="252"/>
    </location>
</feature>
<dbReference type="PIRSF" id="PIRSF002869">
    <property type="entry name" value="MviN"/>
    <property type="match status" value="1"/>
</dbReference>
<evidence type="ECO:0000256" key="8">
    <source>
        <dbReference type="SAM" id="Phobius"/>
    </source>
</evidence>
<evidence type="ECO:0000256" key="1">
    <source>
        <dbReference type="ARBA" id="ARBA00004651"/>
    </source>
</evidence>
<reference evidence="9" key="1">
    <citation type="submission" date="2016-10" db="EMBL/GenBank/DDBJ databases">
        <authorList>
            <person name="de Groot N.N."/>
        </authorList>
    </citation>
    <scope>NUCLEOTIDE SEQUENCE</scope>
</reference>
<feature type="transmembrane region" description="Helical" evidence="8">
    <location>
        <begin position="31"/>
        <end position="51"/>
    </location>
</feature>